<dbReference type="InterPro" id="IPR036385">
    <property type="entry name" value="RuBisCO_ssu_sf"/>
</dbReference>
<gene>
    <name evidence="4" type="primary">RBCS</name>
</gene>
<evidence type="ECO:0000256" key="1">
    <source>
        <dbReference type="ARBA" id="ARBA00022567"/>
    </source>
</evidence>
<dbReference type="PANTHER" id="PTHR31262:SF23">
    <property type="entry name" value="RIBULOSE BISPHOSPHATE CARBOXYLASE SMALL SUBUNIT"/>
    <property type="match status" value="1"/>
</dbReference>
<reference evidence="7" key="1">
    <citation type="journal article" date="2012" name="Nature">
        <title>Algal genomes reveal evolutionary mosaicism and the fate of nucleomorphs.</title>
        <authorList>
            <consortium name="DOE Joint Genome Institute"/>
            <person name="Curtis B.A."/>
            <person name="Tanifuji G."/>
            <person name="Burki F."/>
            <person name="Gruber A."/>
            <person name="Irimia M."/>
            <person name="Maruyama S."/>
            <person name="Arias M.C."/>
            <person name="Ball S.G."/>
            <person name="Gile G.H."/>
            <person name="Hirakawa Y."/>
            <person name="Hopkins J.F."/>
            <person name="Kuo A."/>
            <person name="Rensing S.A."/>
            <person name="Schmutz J."/>
            <person name="Symeonidi A."/>
            <person name="Elias M."/>
            <person name="Eveleigh R.J."/>
            <person name="Herman E.K."/>
            <person name="Klute M.J."/>
            <person name="Nakayama T."/>
            <person name="Obornik M."/>
            <person name="Reyes-Prieto A."/>
            <person name="Armbrust E.V."/>
            <person name="Aves S.J."/>
            <person name="Beiko R.G."/>
            <person name="Coutinho P."/>
            <person name="Dacks J.B."/>
            <person name="Durnford D.G."/>
            <person name="Fast N.M."/>
            <person name="Green B.R."/>
            <person name="Grisdale C.J."/>
            <person name="Hempel F."/>
            <person name="Henrissat B."/>
            <person name="Hoppner M.P."/>
            <person name="Ishida K."/>
            <person name="Kim E."/>
            <person name="Koreny L."/>
            <person name="Kroth P.G."/>
            <person name="Liu Y."/>
            <person name="Malik S.B."/>
            <person name="Maier U.G."/>
            <person name="McRose D."/>
            <person name="Mock T."/>
            <person name="Neilson J.A."/>
            <person name="Onodera N.T."/>
            <person name="Poole A.M."/>
            <person name="Pritham E.J."/>
            <person name="Richards T.A."/>
            <person name="Rocap G."/>
            <person name="Roy S.W."/>
            <person name="Sarai C."/>
            <person name="Schaack S."/>
            <person name="Shirato S."/>
            <person name="Slamovits C.H."/>
            <person name="Spencer D.F."/>
            <person name="Suzuki S."/>
            <person name="Worden A.Z."/>
            <person name="Zauner S."/>
            <person name="Barry K."/>
            <person name="Bell C."/>
            <person name="Bharti A.K."/>
            <person name="Crow J.A."/>
            <person name="Grimwood J."/>
            <person name="Kramer R."/>
            <person name="Lindquist E."/>
            <person name="Lucas S."/>
            <person name="Salamov A."/>
            <person name="McFadden G.I."/>
            <person name="Lane C.E."/>
            <person name="Keeling P.J."/>
            <person name="Gray M.W."/>
            <person name="Grigoriev I.V."/>
            <person name="Archibald J.M."/>
        </authorList>
    </citation>
    <scope>NUCLEOTIDE SEQUENCE</scope>
    <source>
        <strain evidence="7">CCMP2712</strain>
    </source>
</reference>
<evidence type="ECO:0000256" key="4">
    <source>
        <dbReference type="HAMAP-Rule" id="MF_00860"/>
    </source>
</evidence>
<keyword evidence="7" id="KW-1185">Reference proteome</keyword>
<keyword evidence="1 4" id="KW-0113">Calvin cycle</keyword>
<dbReference type="SUPFAM" id="SSF55239">
    <property type="entry name" value="RuBisCO, small subunit"/>
    <property type="match status" value="1"/>
</dbReference>
<dbReference type="Pfam" id="PF00101">
    <property type="entry name" value="RuBisCO_small"/>
    <property type="match status" value="1"/>
</dbReference>
<keyword evidence="4" id="KW-0602">Photosynthesis</keyword>
<dbReference type="SMR" id="A0A0C3SG51"/>
<dbReference type="EnsemblProtists" id="AAC35640">
    <property type="protein sequence ID" value="AAC35640"/>
    <property type="gene ID" value="EGPrGTG00000000036"/>
</dbReference>
<proteinExistence type="inferred from homology"/>
<evidence type="ECO:0000313" key="7">
    <source>
        <dbReference type="Proteomes" id="UP000011087"/>
    </source>
</evidence>
<dbReference type="PANTHER" id="PTHR31262">
    <property type="entry name" value="RIBULOSE BISPHOSPHATE CARBOXYLASE SMALL CHAIN 1, CHLOROPLASTIC"/>
    <property type="match status" value="1"/>
</dbReference>
<comment type="function">
    <text evidence="4">RuBisCO catalyzes two reactions: the carboxylation of D-ribulose 1,5-bisphosphate, the primary event in carbon dioxide fixation, as well as the oxidative fragmentation of the pentose substrate. Both reactions occur simultaneously and in competition at the same active site. Although the small subunit is not catalytic it is essential for maximal activity.</text>
</comment>
<keyword evidence="4" id="KW-0601">Photorespiration</keyword>
<dbReference type="InterPro" id="IPR000894">
    <property type="entry name" value="RuBisCO_ssu_dom"/>
</dbReference>
<comment type="miscellaneous">
    <text evidence="4">The basic functional RuBisCO is composed of a large chain homodimer in a 'head-to-tail' conformation. In form I RuBisCO this homodimer is arranged in a barrel-like tetramer with the small subunits forming a tetrameric 'cap' on each end of the 'barrel'.</text>
</comment>
<keyword evidence="4" id="KW-0150">Chloroplast</keyword>
<dbReference type="GO" id="GO:0009507">
    <property type="term" value="C:chloroplast"/>
    <property type="evidence" value="ECO:0007669"/>
    <property type="project" value="UniProtKB-SubCell"/>
</dbReference>
<dbReference type="HAMAP" id="MF_00859">
    <property type="entry name" value="RuBisCO_S_bact"/>
    <property type="match status" value="1"/>
</dbReference>
<name>A0A0C3SG51_GUITC</name>
<evidence type="ECO:0000256" key="2">
    <source>
        <dbReference type="ARBA" id="ARBA00023300"/>
    </source>
</evidence>
<keyword evidence="2 4" id="KW-0120">Carbon dioxide fixation</keyword>
<feature type="domain" description="Ribulose bisphosphate carboxylase small subunit" evidence="5">
    <location>
        <begin position="4"/>
        <end position="103"/>
    </location>
</feature>
<comment type="subunit">
    <text evidence="3 4">Heterohexadecamer of 8 large and 8 small subunits.</text>
</comment>
<dbReference type="GO" id="GO:0016984">
    <property type="term" value="F:ribulose-bisphosphate carboxylase activity"/>
    <property type="evidence" value="ECO:0007669"/>
    <property type="project" value="UniProtKB-UniRule"/>
</dbReference>
<evidence type="ECO:0000259" key="5">
    <source>
        <dbReference type="SMART" id="SM00961"/>
    </source>
</evidence>
<dbReference type="GO" id="GO:0019253">
    <property type="term" value="P:reductive pentose-phosphate cycle"/>
    <property type="evidence" value="ECO:0007669"/>
    <property type="project" value="UniProtKB-UniRule"/>
</dbReference>
<dbReference type="InterPro" id="IPR024681">
    <property type="entry name" value="RuBisCO_ssu"/>
</dbReference>
<keyword evidence="4" id="KW-0934">Plastid</keyword>
<dbReference type="Gene3D" id="3.30.190.10">
    <property type="entry name" value="Ribulose bisphosphate carboxylase, small subunit"/>
    <property type="match status" value="1"/>
</dbReference>
<protein>
    <recommendedName>
        <fullName evidence="4">Ribulose bisphosphate carboxylase small subunit, chloroplastic</fullName>
        <shortName evidence="4">RuBisCO small subunit</shortName>
    </recommendedName>
</protein>
<accession>A0A0C3SG51</accession>
<sequence>MRLTQGAFSFLPDLTDEQIVKQIQYAISKNWALNVEWTDDPHPRNAYWDLWGLPLFGIKDPAAVMFEINACRKAKPACYVKVNAFDNSRGVESCCLSFIVQRPTSNEPGFQLIRSEVDSRNIRYTIQSYASTRPEGERY</sequence>
<dbReference type="SMART" id="SM00961">
    <property type="entry name" value="RuBisCO_small"/>
    <property type="match status" value="1"/>
</dbReference>
<reference evidence="7" key="2">
    <citation type="submission" date="2012-11" db="EMBL/GenBank/DDBJ databases">
        <authorList>
            <person name="Kuo A."/>
            <person name="Curtis B.A."/>
            <person name="Tanifuji G."/>
            <person name="Burki F."/>
            <person name="Gruber A."/>
            <person name="Irimia M."/>
            <person name="Maruyama S."/>
            <person name="Arias M.C."/>
            <person name="Ball S.G."/>
            <person name="Gile G.H."/>
            <person name="Hirakawa Y."/>
            <person name="Hopkins J.F."/>
            <person name="Rensing S.A."/>
            <person name="Schmutz J."/>
            <person name="Symeonidi A."/>
            <person name="Elias M."/>
            <person name="Eveleigh R.J."/>
            <person name="Herman E.K."/>
            <person name="Klute M.J."/>
            <person name="Nakayama T."/>
            <person name="Obornik M."/>
            <person name="Reyes-Prieto A."/>
            <person name="Armbrust E.V."/>
            <person name="Aves S.J."/>
            <person name="Beiko R.G."/>
            <person name="Coutinho P."/>
            <person name="Dacks J.B."/>
            <person name="Durnford D.G."/>
            <person name="Fast N.M."/>
            <person name="Green B.R."/>
            <person name="Grisdale C."/>
            <person name="Hempe F."/>
            <person name="Henrissat B."/>
            <person name="Hoppner M.P."/>
            <person name="Ishida K.-I."/>
            <person name="Kim E."/>
            <person name="Koreny L."/>
            <person name="Kroth P.G."/>
            <person name="Liu Y."/>
            <person name="Malik S.-B."/>
            <person name="Maier U.G."/>
            <person name="McRose D."/>
            <person name="Mock T."/>
            <person name="Neilson J.A."/>
            <person name="Onodera N.T."/>
            <person name="Poole A.M."/>
            <person name="Pritham E.J."/>
            <person name="Richards T.A."/>
            <person name="Rocap G."/>
            <person name="Roy S.W."/>
            <person name="Sarai C."/>
            <person name="Schaack S."/>
            <person name="Shirato S."/>
            <person name="Slamovits C.H."/>
            <person name="Spencer D.F."/>
            <person name="Suzuki S."/>
            <person name="Worden A.Z."/>
            <person name="Zauner S."/>
            <person name="Barry K."/>
            <person name="Bell C."/>
            <person name="Bharti A.K."/>
            <person name="Crow J.A."/>
            <person name="Grimwood J."/>
            <person name="Kramer R."/>
            <person name="Lindquist E."/>
            <person name="Lucas S."/>
            <person name="Salamov A."/>
            <person name="McFadden G.I."/>
            <person name="Lane C.E."/>
            <person name="Keeling P.J."/>
            <person name="Gray M.W."/>
            <person name="Grigoriev I.V."/>
            <person name="Archibald J.M."/>
        </authorList>
    </citation>
    <scope>NUCLEOTIDE SEQUENCE</scope>
    <source>
        <strain evidence="7">CCMP2712</strain>
    </source>
</reference>
<comment type="subcellular location">
    <subcellularLocation>
        <location evidence="4">Plastid</location>
        <location evidence="4">Chloroplast</location>
    </subcellularLocation>
</comment>
<evidence type="ECO:0000313" key="6">
    <source>
        <dbReference type="EnsemblProtists" id="AAC35640"/>
    </source>
</evidence>
<dbReference type="EMBL" id="AF041468">
    <property type="status" value="NOT_ANNOTATED_CDS"/>
    <property type="molecule type" value="Genomic_DNA"/>
</dbReference>
<evidence type="ECO:0000256" key="3">
    <source>
        <dbReference type="ARBA" id="ARBA00038826"/>
    </source>
</evidence>
<dbReference type="OMA" id="NIKQCQV"/>
<reference evidence="6" key="3">
    <citation type="submission" date="2015-06" db="UniProtKB">
        <authorList>
            <consortium name="EnsemblProtists"/>
        </authorList>
    </citation>
    <scope>IDENTIFICATION</scope>
</reference>
<dbReference type="AlphaFoldDB" id="A0A0C3SG51"/>
<organism evidence="6 7">
    <name type="scientific">Guillardia theta (strain CCMP2712)</name>
    <name type="common">Cryptophyte</name>
    <dbReference type="NCBI Taxonomy" id="905079"/>
    <lineage>
        <taxon>Eukaryota</taxon>
        <taxon>Cryptophyceae</taxon>
        <taxon>Pyrenomonadales</taxon>
        <taxon>Geminigeraceae</taxon>
        <taxon>Guillardia</taxon>
    </lineage>
</organism>
<comment type="similarity">
    <text evidence="4">Belongs to the RuBisCO small chain family.</text>
</comment>
<dbReference type="CDD" id="cd03527">
    <property type="entry name" value="RuBisCO_small"/>
    <property type="match status" value="1"/>
</dbReference>
<dbReference type="Proteomes" id="UP000011087">
    <property type="component" value="Unassembled WGS sequence"/>
</dbReference>